<dbReference type="AlphaFoldDB" id="A0A6I6MSB1"/>
<evidence type="ECO:0000313" key="3">
    <source>
        <dbReference type="EMBL" id="QHA03223.1"/>
    </source>
</evidence>
<dbReference type="GO" id="GO:0016616">
    <property type="term" value="F:oxidoreductase activity, acting on the CH-OH group of donors, NAD or NADP as acceptor"/>
    <property type="evidence" value="ECO:0007669"/>
    <property type="project" value="TreeGrafter"/>
</dbReference>
<reference evidence="3 4" key="1">
    <citation type="submission" date="2019-12" db="EMBL/GenBank/DDBJ databases">
        <title>Streptomyces sp. strain T44 isolated from rhizosphere soil of Broussonetia papyrifera.</title>
        <authorList>
            <person name="Mo P."/>
        </authorList>
    </citation>
    <scope>NUCLEOTIDE SEQUENCE [LARGE SCALE GENOMIC DNA]</scope>
    <source>
        <strain evidence="3 4">T44</strain>
    </source>
</reference>
<dbReference type="Proteomes" id="UP000436138">
    <property type="component" value="Chromosome"/>
</dbReference>
<dbReference type="PRINTS" id="PR00081">
    <property type="entry name" value="GDHRDH"/>
</dbReference>
<dbReference type="InterPro" id="IPR036291">
    <property type="entry name" value="NAD(P)-bd_dom_sf"/>
</dbReference>
<evidence type="ECO:0000256" key="2">
    <source>
        <dbReference type="ARBA" id="ARBA00023002"/>
    </source>
</evidence>
<keyword evidence="2" id="KW-0560">Oxidoreductase</keyword>
<comment type="similarity">
    <text evidence="1">Belongs to the short-chain dehydrogenases/reductases (SDR) family.</text>
</comment>
<evidence type="ECO:0000313" key="4">
    <source>
        <dbReference type="Proteomes" id="UP000436138"/>
    </source>
</evidence>
<organism evidence="3 4">
    <name type="scientific">Streptomyces broussonetiae</name>
    <dbReference type="NCBI Taxonomy" id="2686304"/>
    <lineage>
        <taxon>Bacteria</taxon>
        <taxon>Bacillati</taxon>
        <taxon>Actinomycetota</taxon>
        <taxon>Actinomycetes</taxon>
        <taxon>Kitasatosporales</taxon>
        <taxon>Streptomycetaceae</taxon>
        <taxon>Streptomyces</taxon>
    </lineage>
</organism>
<keyword evidence="4" id="KW-1185">Reference proteome</keyword>
<proteinExistence type="inferred from homology"/>
<dbReference type="RefSeq" id="WP_158918961.1">
    <property type="nucleotide sequence ID" value="NZ_CP047020.1"/>
</dbReference>
<sequence>MNSTKTSADGSADIFDLTGRRAVVTGASRGIGRAIAIAFAQRGAHVIGMARSEDGLKETAALAEGAPGSLDVHATDLRSPHAVEAAVAVAAERLGGIDILVNNAADDHDSSIEDTDLAVFQRVQELNLQSCWVMIRAASPLLKDGGGKVINIASVLGLVGIRDNSAYIAAKHGLVGLTKAVALEWARKNVQVNAIAPGYVETAMLGDLKGNEALAAYVRKTTPQGRWSQPEEYAGPAVFLASAASDFMTGQVLVVDGGYSAQ</sequence>
<dbReference type="Gene3D" id="3.40.50.720">
    <property type="entry name" value="NAD(P)-binding Rossmann-like Domain"/>
    <property type="match status" value="1"/>
</dbReference>
<dbReference type="EMBL" id="CP047020">
    <property type="protein sequence ID" value="QHA03223.1"/>
    <property type="molecule type" value="Genomic_DNA"/>
</dbReference>
<evidence type="ECO:0000256" key="1">
    <source>
        <dbReference type="ARBA" id="ARBA00006484"/>
    </source>
</evidence>
<dbReference type="SUPFAM" id="SSF51735">
    <property type="entry name" value="NAD(P)-binding Rossmann-fold domains"/>
    <property type="match status" value="1"/>
</dbReference>
<gene>
    <name evidence="3" type="ORF">GQF42_08065</name>
</gene>
<dbReference type="KEGG" id="sbro:GQF42_08065"/>
<dbReference type="InterPro" id="IPR002347">
    <property type="entry name" value="SDR_fam"/>
</dbReference>
<dbReference type="Pfam" id="PF13561">
    <property type="entry name" value="adh_short_C2"/>
    <property type="match status" value="1"/>
</dbReference>
<protein>
    <submittedName>
        <fullName evidence="3">SDR family oxidoreductase</fullName>
    </submittedName>
</protein>
<dbReference type="GO" id="GO:0030497">
    <property type="term" value="P:fatty acid elongation"/>
    <property type="evidence" value="ECO:0007669"/>
    <property type="project" value="TreeGrafter"/>
</dbReference>
<accession>A0A6I6MSB1</accession>
<dbReference type="PANTHER" id="PTHR42760">
    <property type="entry name" value="SHORT-CHAIN DEHYDROGENASES/REDUCTASES FAMILY MEMBER"/>
    <property type="match status" value="1"/>
</dbReference>
<dbReference type="FunFam" id="3.40.50.720:FF:000084">
    <property type="entry name" value="Short-chain dehydrogenase reductase"/>
    <property type="match status" value="1"/>
</dbReference>
<dbReference type="PANTHER" id="PTHR42760:SF135">
    <property type="entry name" value="BLL7886 PROTEIN"/>
    <property type="match status" value="1"/>
</dbReference>
<name>A0A6I6MSB1_9ACTN</name>
<dbReference type="PRINTS" id="PR00080">
    <property type="entry name" value="SDRFAMILY"/>
</dbReference>